<protein>
    <recommendedName>
        <fullName evidence="6">SWIM-type domain-containing protein</fullName>
    </recommendedName>
</protein>
<evidence type="ECO:0000313" key="8">
    <source>
        <dbReference type="EMBL" id="SPD14393.1"/>
    </source>
</evidence>
<dbReference type="PROSITE" id="PS50966">
    <property type="entry name" value="ZF_SWIM"/>
    <property type="match status" value="1"/>
</dbReference>
<dbReference type="InterPro" id="IPR004332">
    <property type="entry name" value="Transposase_MuDR"/>
</dbReference>
<dbReference type="Pfam" id="PF03108">
    <property type="entry name" value="DBD_Tnp_Mut"/>
    <property type="match status" value="1"/>
</dbReference>
<evidence type="ECO:0000256" key="1">
    <source>
        <dbReference type="ARBA" id="ARBA00022723"/>
    </source>
</evidence>
<keyword evidence="2 4" id="KW-0863">Zinc-finger</keyword>
<evidence type="ECO:0000313" key="7">
    <source>
        <dbReference type="EMBL" id="SPC94102.1"/>
    </source>
</evidence>
<dbReference type="InterPro" id="IPR007527">
    <property type="entry name" value="Znf_SWIM"/>
</dbReference>
<feature type="compositionally biased region" description="Basic and acidic residues" evidence="5">
    <location>
        <begin position="838"/>
        <end position="849"/>
    </location>
</feature>
<accession>A0A2N9G3D4</accession>
<evidence type="ECO:0000256" key="5">
    <source>
        <dbReference type="SAM" id="MobiDB-lite"/>
    </source>
</evidence>
<gene>
    <name evidence="7" type="ORF">FSB_LOCUS21984</name>
    <name evidence="8" type="ORF">FSB_LOCUS42275</name>
</gene>
<dbReference type="InterPro" id="IPR018289">
    <property type="entry name" value="MULE_transposase_dom"/>
</dbReference>
<dbReference type="Pfam" id="PF04434">
    <property type="entry name" value="SWIM"/>
    <property type="match status" value="1"/>
</dbReference>
<evidence type="ECO:0000256" key="3">
    <source>
        <dbReference type="ARBA" id="ARBA00022833"/>
    </source>
</evidence>
<dbReference type="GO" id="GO:0008270">
    <property type="term" value="F:zinc ion binding"/>
    <property type="evidence" value="ECO:0007669"/>
    <property type="project" value="UniProtKB-KW"/>
</dbReference>
<dbReference type="Pfam" id="PF10551">
    <property type="entry name" value="MULE"/>
    <property type="match status" value="1"/>
</dbReference>
<feature type="region of interest" description="Disordered" evidence="5">
    <location>
        <begin position="820"/>
        <end position="849"/>
    </location>
</feature>
<dbReference type="EMBL" id="OIVN01001448">
    <property type="protein sequence ID" value="SPC94102.1"/>
    <property type="molecule type" value="Genomic_DNA"/>
</dbReference>
<reference evidence="7" key="1">
    <citation type="submission" date="2018-02" db="EMBL/GenBank/DDBJ databases">
        <authorList>
            <person name="Cohen D.B."/>
            <person name="Kent A.D."/>
        </authorList>
    </citation>
    <scope>NUCLEOTIDE SEQUENCE</scope>
</reference>
<dbReference type="EMBL" id="OIVN01003922">
    <property type="protein sequence ID" value="SPD14393.1"/>
    <property type="molecule type" value="Genomic_DNA"/>
</dbReference>
<keyword evidence="1" id="KW-0479">Metal-binding</keyword>
<dbReference type="PANTHER" id="PTHR31973:SF195">
    <property type="entry name" value="MUDR FAMILY TRANSPOSASE"/>
    <property type="match status" value="1"/>
</dbReference>
<dbReference type="AlphaFoldDB" id="A0A2N9G3D4"/>
<sequence>MAPITIYIRYNGEIIYDSIHGVQYEGMQMKNIRVKRGISFKKLRRKIFNALELDNHSNAITITFRSPQAILSHNIFYMPMLINGDNDVNFMFDVLDAMPQLIGVELYITITPQLVGVDLLNIEDAQHANLEGYGGEDLQGDYNVLTQPLNTPCYDIPTPLEERGGSSYRHEHLSPPLVDGCGPNRSDENAQGVQDDHLDDVFMASQTLHDFDDVHDDYEDELCELIINDCDSHEDDDIHAQHSTPCIPTMEAPSPSFIANTWDNISVPCDDMVTPLSSWDKELEFRKGLIFSNKAEVQHAVKIYSIKRNQRYKVYESNLTQWAVYCTNECSWKLRACQRKKHGFWEITKYYGPHTCTNLDVSKDGKMLDSNLIEREIHHLVVKDHAVTIGTLDAEIFKEYKAKVSYFKLWDAKQKAIARIYGDWVKSYEILPMFMAAVQDANPNTVVKWKKKDGIERNTEIFHRVFWAFGPCIAGFIHCRPVINIDATHLYGKYQGKLLIAMGQDADNGVYPLAFAVVENESKDSWMWFLICIKKYVTQRKGMCLISDRHKGIEKTVLDKHFTDWQGTNGYWRVCIRHLASNFLKRYKDNNLKNMIMRAGSANQIRKFNTTMECIRRYNEEARIRLDEIPVERWTCSHDGGHRYGAMTTNLVECFNGVLKGSRSLPITAMVKFTFFKLANYFDDRRAKIQDQLNSGEVFSKYAMDKFNRCRAKAGGHTVTMFDRNLGVFEIRTSPNLGSSYRGDHTHQIRLHEGTCTCGKWQMFKIPCSHLIACCSDQHINVMQFIDPCYRLTEQLACYSRPFEPVKDELYWKPIEGPTLRPDPTMARQKGRPKSTRIRNEMDWRESQPKPRCGICQVEGHNRRTCPNASMASTSGAGTN</sequence>
<evidence type="ECO:0000256" key="2">
    <source>
        <dbReference type="ARBA" id="ARBA00022771"/>
    </source>
</evidence>
<dbReference type="InterPro" id="IPR006564">
    <property type="entry name" value="Znf_PMZ"/>
</dbReference>
<proteinExistence type="predicted"/>
<feature type="domain" description="SWIM-type" evidence="6">
    <location>
        <begin position="747"/>
        <end position="779"/>
    </location>
</feature>
<keyword evidence="3" id="KW-0862">Zinc</keyword>
<dbReference type="SMART" id="SM00575">
    <property type="entry name" value="ZnF_PMZ"/>
    <property type="match status" value="1"/>
</dbReference>
<evidence type="ECO:0000259" key="6">
    <source>
        <dbReference type="PROSITE" id="PS50966"/>
    </source>
</evidence>
<evidence type="ECO:0000256" key="4">
    <source>
        <dbReference type="PROSITE-ProRule" id="PRU00325"/>
    </source>
</evidence>
<name>A0A2N9G3D4_FAGSY</name>
<organism evidence="7">
    <name type="scientific">Fagus sylvatica</name>
    <name type="common">Beechnut</name>
    <dbReference type="NCBI Taxonomy" id="28930"/>
    <lineage>
        <taxon>Eukaryota</taxon>
        <taxon>Viridiplantae</taxon>
        <taxon>Streptophyta</taxon>
        <taxon>Embryophyta</taxon>
        <taxon>Tracheophyta</taxon>
        <taxon>Spermatophyta</taxon>
        <taxon>Magnoliopsida</taxon>
        <taxon>eudicotyledons</taxon>
        <taxon>Gunneridae</taxon>
        <taxon>Pentapetalae</taxon>
        <taxon>rosids</taxon>
        <taxon>fabids</taxon>
        <taxon>Fagales</taxon>
        <taxon>Fagaceae</taxon>
        <taxon>Fagus</taxon>
    </lineage>
</organism>
<dbReference type="PANTHER" id="PTHR31973">
    <property type="entry name" value="POLYPROTEIN, PUTATIVE-RELATED"/>
    <property type="match status" value="1"/>
</dbReference>